<dbReference type="PANTHER" id="PTHR30367:SF1">
    <property type="entry name" value="MULTIDRUG RESISTANCE PROTEIN MDTN"/>
    <property type="match status" value="1"/>
</dbReference>
<dbReference type="Gene3D" id="1.10.287.470">
    <property type="entry name" value="Helix hairpin bin"/>
    <property type="match status" value="1"/>
</dbReference>
<name>A0A5C6FY32_9PLAN</name>
<protein>
    <submittedName>
        <fullName evidence="5">Multidrug resistance protein MdtN</fullName>
    </submittedName>
</protein>
<evidence type="ECO:0000313" key="5">
    <source>
        <dbReference type="EMBL" id="TWU67421.1"/>
    </source>
</evidence>
<evidence type="ECO:0000259" key="4">
    <source>
        <dbReference type="Pfam" id="PF25917"/>
    </source>
</evidence>
<feature type="region of interest" description="Disordered" evidence="2">
    <location>
        <begin position="593"/>
        <end position="616"/>
    </location>
</feature>
<gene>
    <name evidence="5" type="ORF">V7x_29950</name>
</gene>
<feature type="region of interest" description="Disordered" evidence="2">
    <location>
        <begin position="494"/>
        <end position="513"/>
    </location>
</feature>
<dbReference type="AlphaFoldDB" id="A0A5C6FY32"/>
<evidence type="ECO:0000256" key="3">
    <source>
        <dbReference type="SAM" id="Phobius"/>
    </source>
</evidence>
<dbReference type="RefSeq" id="WP_146413835.1">
    <property type="nucleotide sequence ID" value="NZ_SJPZ01000001.1"/>
</dbReference>
<feature type="region of interest" description="Disordered" evidence="2">
    <location>
        <begin position="1"/>
        <end position="48"/>
    </location>
</feature>
<feature type="domain" description="Multidrug resistance protein MdtA-like barrel-sandwich hybrid" evidence="4">
    <location>
        <begin position="131"/>
        <end position="311"/>
    </location>
</feature>
<dbReference type="EMBL" id="SJPZ01000001">
    <property type="protein sequence ID" value="TWU67421.1"/>
    <property type="molecule type" value="Genomic_DNA"/>
</dbReference>
<evidence type="ECO:0000256" key="2">
    <source>
        <dbReference type="SAM" id="MobiDB-lite"/>
    </source>
</evidence>
<dbReference type="SUPFAM" id="SSF111369">
    <property type="entry name" value="HlyD-like secretion proteins"/>
    <property type="match status" value="1"/>
</dbReference>
<dbReference type="OrthoDB" id="233363at2"/>
<sequence>MDSTASPTVADPDNDRTAAGKNAGPSDDTLRAEDITFDETVPPQTRSHSRGSRMLFLLLFNVVVPLLLLAAGAAVMIALGAATPETQPLPGSDRASQMMRMPSINVARVQSLETLGGELDLTVDGTVVPYREVTIATEVAGRIVYKSDLCEAGSVVKAGTVLMRIDKTDYELEVERLTRQREQAYQSIRETEQESLGTQRLIDVAKDDLELQTRELKRQQSLPKGFASQGEIDQAQRAVLAANQQIVTLENQLSVQQKRLVTLQASLRLAETQLRSAEVNLQRTEITAPIDGVIVREDAELNTFVNRGNTIVTIEDTSKVEVAAQLRMDQVYWLTTQTRTDSNNANGSDAASADLTGPGQGYRLPNTPATIEYEMSGRRAVYRWDGHLMGFDGIGLDAATRTVPVRILVDAPSEYRDATGQVHHTAGPTALVRGMFVTVRLHLKPNVPLYVIPEKAIKPGNRLWHFSADESVFDLPNSEESQDVAPETVVAANNDSTESTNADTKDANDNSFDPSRWIPGRVKVVESIIPVDRLNPKFAPADSVTTSVTTEATETDDSFVAETTDWWICEIPDGDITDGSMVVLSPLPAIPRSGLPARTVKPDANAAAPAKSETQE</sequence>
<feature type="transmembrane region" description="Helical" evidence="3">
    <location>
        <begin position="55"/>
        <end position="82"/>
    </location>
</feature>
<evidence type="ECO:0000313" key="6">
    <source>
        <dbReference type="Proteomes" id="UP000316476"/>
    </source>
</evidence>
<accession>A0A5C6FY32</accession>
<dbReference type="PANTHER" id="PTHR30367">
    <property type="entry name" value="P-HYDROXYBENZOIC ACID EFFLUX PUMP SUBUNIT AAEA-RELATED"/>
    <property type="match status" value="1"/>
</dbReference>
<comment type="caution">
    <text evidence="5">The sequence shown here is derived from an EMBL/GenBank/DDBJ whole genome shotgun (WGS) entry which is preliminary data.</text>
</comment>
<dbReference type="Pfam" id="PF25917">
    <property type="entry name" value="BSH_RND"/>
    <property type="match status" value="1"/>
</dbReference>
<feature type="compositionally biased region" description="Low complexity" evidence="2">
    <location>
        <begin position="342"/>
        <end position="354"/>
    </location>
</feature>
<dbReference type="Proteomes" id="UP000316476">
    <property type="component" value="Unassembled WGS sequence"/>
</dbReference>
<proteinExistence type="predicted"/>
<feature type="coiled-coil region" evidence="1">
    <location>
        <begin position="167"/>
        <end position="287"/>
    </location>
</feature>
<reference evidence="5 6" key="1">
    <citation type="submission" date="2019-02" db="EMBL/GenBank/DDBJ databases">
        <title>Deep-cultivation of Planctomycetes and their phenomic and genomic characterization uncovers novel biology.</title>
        <authorList>
            <person name="Wiegand S."/>
            <person name="Jogler M."/>
            <person name="Boedeker C."/>
            <person name="Pinto D."/>
            <person name="Vollmers J."/>
            <person name="Rivas-Marin E."/>
            <person name="Kohn T."/>
            <person name="Peeters S.H."/>
            <person name="Heuer A."/>
            <person name="Rast P."/>
            <person name="Oberbeckmann S."/>
            <person name="Bunk B."/>
            <person name="Jeske O."/>
            <person name="Meyerdierks A."/>
            <person name="Storesund J.E."/>
            <person name="Kallscheuer N."/>
            <person name="Luecker S."/>
            <person name="Lage O.M."/>
            <person name="Pohl T."/>
            <person name="Merkel B.J."/>
            <person name="Hornburger P."/>
            <person name="Mueller R.-W."/>
            <person name="Bruemmer F."/>
            <person name="Labrenz M."/>
            <person name="Spormann A.M."/>
            <person name="Op Den Camp H."/>
            <person name="Overmann J."/>
            <person name="Amann R."/>
            <person name="Jetten M.S.M."/>
            <person name="Mascher T."/>
            <person name="Medema M.H."/>
            <person name="Devos D.P."/>
            <person name="Kaster A.-K."/>
            <person name="Ovreas L."/>
            <person name="Rohde M."/>
            <person name="Galperin M.Y."/>
            <person name="Jogler C."/>
        </authorList>
    </citation>
    <scope>NUCLEOTIDE SEQUENCE [LARGE SCALE GENOMIC DNA]</scope>
    <source>
        <strain evidence="5 6">V7</strain>
    </source>
</reference>
<dbReference type="InterPro" id="IPR058625">
    <property type="entry name" value="MdtA-like_BSH"/>
</dbReference>
<organism evidence="5 6">
    <name type="scientific">Crateriforma conspicua</name>
    <dbReference type="NCBI Taxonomy" id="2527996"/>
    <lineage>
        <taxon>Bacteria</taxon>
        <taxon>Pseudomonadati</taxon>
        <taxon>Planctomycetota</taxon>
        <taxon>Planctomycetia</taxon>
        <taxon>Planctomycetales</taxon>
        <taxon>Planctomycetaceae</taxon>
        <taxon>Crateriforma</taxon>
    </lineage>
</organism>
<dbReference type="InterPro" id="IPR050393">
    <property type="entry name" value="MFP_Efflux_Pump"/>
</dbReference>
<evidence type="ECO:0000256" key="1">
    <source>
        <dbReference type="SAM" id="Coils"/>
    </source>
</evidence>
<keyword evidence="1" id="KW-0175">Coiled coil</keyword>
<dbReference type="Gene3D" id="2.40.50.100">
    <property type="match status" value="1"/>
</dbReference>
<keyword evidence="3" id="KW-0812">Transmembrane</keyword>
<dbReference type="Gene3D" id="2.40.30.170">
    <property type="match status" value="1"/>
</dbReference>
<keyword evidence="3" id="KW-1133">Transmembrane helix</keyword>
<feature type="region of interest" description="Disordered" evidence="2">
    <location>
        <begin position="342"/>
        <end position="365"/>
    </location>
</feature>
<keyword evidence="3" id="KW-0472">Membrane</keyword>